<gene>
    <name evidence="1" type="ORF">IAA73_03955</name>
</gene>
<organism evidence="1 2">
    <name type="scientific">Candidatus Gallipaludibacter merdavium</name>
    <dbReference type="NCBI Taxonomy" id="2840839"/>
    <lineage>
        <taxon>Bacteria</taxon>
        <taxon>Pseudomonadati</taxon>
        <taxon>Bacteroidota</taxon>
        <taxon>Bacteroidia</taxon>
        <taxon>Bacteroidales</taxon>
        <taxon>Candidatus Gallipaludibacter</taxon>
    </lineage>
</organism>
<reference evidence="1" key="2">
    <citation type="journal article" date="2021" name="PeerJ">
        <title>Extensive microbial diversity within the chicken gut microbiome revealed by metagenomics and culture.</title>
        <authorList>
            <person name="Gilroy R."/>
            <person name="Ravi A."/>
            <person name="Getino M."/>
            <person name="Pursley I."/>
            <person name="Horton D.L."/>
            <person name="Alikhan N.F."/>
            <person name="Baker D."/>
            <person name="Gharbi K."/>
            <person name="Hall N."/>
            <person name="Watson M."/>
            <person name="Adriaenssens E.M."/>
            <person name="Foster-Nyarko E."/>
            <person name="Jarju S."/>
            <person name="Secka A."/>
            <person name="Antonio M."/>
            <person name="Oren A."/>
            <person name="Chaudhuri R.R."/>
            <person name="La Ragione R."/>
            <person name="Hildebrand F."/>
            <person name="Pallen M.J."/>
        </authorList>
    </citation>
    <scope>NUCLEOTIDE SEQUENCE</scope>
    <source>
        <strain evidence="1">G3-3990</strain>
    </source>
</reference>
<name>A0A9D9HSP8_9BACT</name>
<evidence type="ECO:0000313" key="2">
    <source>
        <dbReference type="Proteomes" id="UP000823641"/>
    </source>
</evidence>
<protein>
    <submittedName>
        <fullName evidence="1">Uncharacterized protein</fullName>
    </submittedName>
</protein>
<reference evidence="1" key="1">
    <citation type="submission" date="2020-10" db="EMBL/GenBank/DDBJ databases">
        <authorList>
            <person name="Gilroy R."/>
        </authorList>
    </citation>
    <scope>NUCLEOTIDE SEQUENCE</scope>
    <source>
        <strain evidence="1">G3-3990</strain>
    </source>
</reference>
<accession>A0A9D9HSP8</accession>
<dbReference type="EMBL" id="JADIMG010000039">
    <property type="protein sequence ID" value="MBO8459471.1"/>
    <property type="molecule type" value="Genomic_DNA"/>
</dbReference>
<dbReference type="Proteomes" id="UP000823641">
    <property type="component" value="Unassembled WGS sequence"/>
</dbReference>
<sequence length="270" mass="31774">MNYSKNFKDIVINGNFAYLGHGNPNAKILIIGKEPRIDKNDLSKQEQLERDIYNNRQQWLDNLNDDTISYDTLKDSANAHENYNPLYPYKGQKCQVRTETKEKVKGEAGTARTWVAYQRLFDCIAYGESYRKDRNAPIDFHKYVFSSDFSSEAATCSQNTDKTSTKQSITGRNEMFRHEFFQDFPIVIIAAGHYPENYKIDMEDLFKVKWIGPDSKHRFINVHYNDERTKILIHTMQLSYFSYDLLEGIARIVREFIEKDLKQDIRNFLL</sequence>
<comment type="caution">
    <text evidence="1">The sequence shown here is derived from an EMBL/GenBank/DDBJ whole genome shotgun (WGS) entry which is preliminary data.</text>
</comment>
<dbReference type="AlphaFoldDB" id="A0A9D9HSP8"/>
<proteinExistence type="predicted"/>
<evidence type="ECO:0000313" key="1">
    <source>
        <dbReference type="EMBL" id="MBO8459471.1"/>
    </source>
</evidence>